<dbReference type="RefSeq" id="WP_318786566.1">
    <property type="nucleotide sequence ID" value="NZ_JAWDKC010000033.1"/>
</dbReference>
<organism evidence="2 3">
    <name type="scientific">Methanimicrococcus hacksteinii</name>
    <dbReference type="NCBI Taxonomy" id="3028293"/>
    <lineage>
        <taxon>Archaea</taxon>
        <taxon>Methanobacteriati</taxon>
        <taxon>Methanobacteriota</taxon>
        <taxon>Stenosarchaea group</taxon>
        <taxon>Methanomicrobia</taxon>
        <taxon>Methanosarcinales</taxon>
        <taxon>Methanosarcinaceae</taxon>
        <taxon>Methanimicrococcus</taxon>
    </lineage>
</organism>
<feature type="transmembrane region" description="Helical" evidence="1">
    <location>
        <begin position="43"/>
        <end position="67"/>
    </location>
</feature>
<keyword evidence="3" id="KW-1185">Reference proteome</keyword>
<keyword evidence="1" id="KW-0472">Membrane</keyword>
<reference evidence="2 3" key="1">
    <citation type="submission" date="2023-06" db="EMBL/GenBank/DDBJ databases">
        <title>Genome sequence of Methanimicrococcus sp. At1.</title>
        <authorList>
            <person name="Protasov E."/>
            <person name="Platt K."/>
            <person name="Poehlein A."/>
            <person name="Daniel R."/>
            <person name="Brune A."/>
        </authorList>
    </citation>
    <scope>NUCLEOTIDE SEQUENCE [LARGE SCALE GENOMIC DNA]</scope>
    <source>
        <strain evidence="2 3">At1</strain>
    </source>
</reference>
<accession>A0ABU3VRU9</accession>
<evidence type="ECO:0000256" key="1">
    <source>
        <dbReference type="SAM" id="Phobius"/>
    </source>
</evidence>
<dbReference type="Pfam" id="PF20197">
    <property type="entry name" value="DUF6560"/>
    <property type="match status" value="1"/>
</dbReference>
<proteinExistence type="predicted"/>
<keyword evidence="1" id="KW-0812">Transmembrane</keyword>
<feature type="transmembrane region" description="Helical" evidence="1">
    <location>
        <begin position="6"/>
        <end position="22"/>
    </location>
</feature>
<dbReference type="Proteomes" id="UP001272052">
    <property type="component" value="Unassembled WGS sequence"/>
</dbReference>
<evidence type="ECO:0000313" key="2">
    <source>
        <dbReference type="EMBL" id="MDV0446127.1"/>
    </source>
</evidence>
<keyword evidence="1" id="KW-1133">Transmembrane helix</keyword>
<evidence type="ECO:0000313" key="3">
    <source>
        <dbReference type="Proteomes" id="UP001272052"/>
    </source>
</evidence>
<protein>
    <recommendedName>
        <fullName evidence="4">DUF5673 domain-containing protein</fullName>
    </recommendedName>
</protein>
<comment type="caution">
    <text evidence="2">The sequence shown here is derived from an EMBL/GenBank/DDBJ whole genome shotgun (WGS) entry which is preliminary data.</text>
</comment>
<dbReference type="EMBL" id="JAWDKC010000033">
    <property type="protein sequence ID" value="MDV0446127.1"/>
    <property type="molecule type" value="Genomic_DNA"/>
</dbReference>
<feature type="transmembrane region" description="Helical" evidence="1">
    <location>
        <begin position="73"/>
        <end position="94"/>
    </location>
</feature>
<sequence length="168" mass="19776">MDFIMYIIIFFAVLLMIFVAMWENKRSEKKMDDNNFTVRQPKVYLLISILGVLFGFLMIILMTVVFPNDTADLWVYLFFLLYVVFCLIFFIYCVSWKVQVEDDKILYSPFAGINKNFAVSDITNVKMRYGELKAYSGNKKLFSVGSMTNGYKKLASRLQKEQQIQFDF</sequence>
<name>A0ABU3VRU9_9EURY</name>
<evidence type="ECO:0008006" key="4">
    <source>
        <dbReference type="Google" id="ProtNLM"/>
    </source>
</evidence>
<gene>
    <name evidence="2" type="ORF">MmiAt1_17430</name>
</gene>
<dbReference type="InterPro" id="IPR046690">
    <property type="entry name" value="DUF6560"/>
</dbReference>